<evidence type="ECO:0000313" key="3">
    <source>
        <dbReference type="EMBL" id="KAJ9156844.1"/>
    </source>
</evidence>
<name>A0AA38RT68_9PEZI</name>
<protein>
    <submittedName>
        <fullName evidence="3">Nucleoside diphosphate-linked moiety X motif 17</fullName>
    </submittedName>
</protein>
<dbReference type="Pfam" id="PF09362">
    <property type="entry name" value="DUF1996"/>
    <property type="match status" value="1"/>
</dbReference>
<sequence length="343" mass="37112">MHLKSILALASVASAQELMRFGCSQLTIDRIDPLVNPGSLPSAHMHQVIGGNSFNASMTPGEHDPSTASTCTSCTYSEDFSNYWTANVYFKAKNGSFKRVPQVKNLGLGVQGGMTVYYIRGYQASAKVTAFKPGFRMLVGDPANRQASAVPSGLCFRCEANMDQNPFGGAPCSGSDVKGFPTQVCGGGWRVTVTFPSCWDGKNTDSPDHKSHIAYPATGTFESGGACPATHPVKIPQVMYEIIFDTRQFNNKAEWPADGKPWYWSMGDNTGYGIHGDYLFGWKGDALQKAMDNKCAGDNCKPLQRQADAKAIACTKGQMAHEDIGTDKWLPSLPGQDSMNMPM</sequence>
<proteinExistence type="predicted"/>
<evidence type="ECO:0000256" key="1">
    <source>
        <dbReference type="SAM" id="SignalP"/>
    </source>
</evidence>
<reference evidence="3" key="1">
    <citation type="submission" date="2022-07" db="EMBL/GenBank/DDBJ databases">
        <title>Fungi with potential for degradation of polypropylene.</title>
        <authorList>
            <person name="Gostincar C."/>
        </authorList>
    </citation>
    <scope>NUCLEOTIDE SEQUENCE</scope>
    <source>
        <strain evidence="3">EXF-13287</strain>
    </source>
</reference>
<gene>
    <name evidence="3" type="ORF">NKR19_g4121</name>
</gene>
<evidence type="ECO:0000313" key="4">
    <source>
        <dbReference type="Proteomes" id="UP001174691"/>
    </source>
</evidence>
<dbReference type="Proteomes" id="UP001174691">
    <property type="component" value="Unassembled WGS sequence"/>
</dbReference>
<dbReference type="EMBL" id="JANBVN010000050">
    <property type="protein sequence ID" value="KAJ9156844.1"/>
    <property type="molecule type" value="Genomic_DNA"/>
</dbReference>
<dbReference type="InterPro" id="IPR018535">
    <property type="entry name" value="DUF1996"/>
</dbReference>
<evidence type="ECO:0000259" key="2">
    <source>
        <dbReference type="Pfam" id="PF09362"/>
    </source>
</evidence>
<dbReference type="PANTHER" id="PTHR43662">
    <property type="match status" value="1"/>
</dbReference>
<accession>A0AA38RT68</accession>
<keyword evidence="1" id="KW-0732">Signal</keyword>
<comment type="caution">
    <text evidence="3">The sequence shown here is derived from an EMBL/GenBank/DDBJ whole genome shotgun (WGS) entry which is preliminary data.</text>
</comment>
<feature type="signal peptide" evidence="1">
    <location>
        <begin position="1"/>
        <end position="15"/>
    </location>
</feature>
<dbReference type="PANTHER" id="PTHR43662:SF3">
    <property type="entry name" value="DOMAIN PROTEIN, PUTATIVE (AFU_ORTHOLOGUE AFUA_6G11970)-RELATED"/>
    <property type="match status" value="1"/>
</dbReference>
<feature type="domain" description="DUF1996" evidence="2">
    <location>
        <begin position="32"/>
        <end position="282"/>
    </location>
</feature>
<dbReference type="AlphaFoldDB" id="A0AA38RT68"/>
<organism evidence="3 4">
    <name type="scientific">Coniochaeta hoffmannii</name>
    <dbReference type="NCBI Taxonomy" id="91930"/>
    <lineage>
        <taxon>Eukaryota</taxon>
        <taxon>Fungi</taxon>
        <taxon>Dikarya</taxon>
        <taxon>Ascomycota</taxon>
        <taxon>Pezizomycotina</taxon>
        <taxon>Sordariomycetes</taxon>
        <taxon>Sordariomycetidae</taxon>
        <taxon>Coniochaetales</taxon>
        <taxon>Coniochaetaceae</taxon>
        <taxon>Coniochaeta</taxon>
    </lineage>
</organism>
<feature type="chain" id="PRO_5041353833" evidence="1">
    <location>
        <begin position="16"/>
        <end position="343"/>
    </location>
</feature>
<keyword evidence="4" id="KW-1185">Reference proteome</keyword>